<evidence type="ECO:0000256" key="1">
    <source>
        <dbReference type="SAM" id="SignalP"/>
    </source>
</evidence>
<keyword evidence="1" id="KW-0732">Signal</keyword>
<organism evidence="2 3">
    <name type="scientific">Eleusine coracana subsp. coracana</name>
    <dbReference type="NCBI Taxonomy" id="191504"/>
    <lineage>
        <taxon>Eukaryota</taxon>
        <taxon>Viridiplantae</taxon>
        <taxon>Streptophyta</taxon>
        <taxon>Embryophyta</taxon>
        <taxon>Tracheophyta</taxon>
        <taxon>Spermatophyta</taxon>
        <taxon>Magnoliopsida</taxon>
        <taxon>Liliopsida</taxon>
        <taxon>Poales</taxon>
        <taxon>Poaceae</taxon>
        <taxon>PACMAD clade</taxon>
        <taxon>Chloridoideae</taxon>
        <taxon>Cynodonteae</taxon>
        <taxon>Eleusininae</taxon>
        <taxon>Eleusine</taxon>
    </lineage>
</organism>
<evidence type="ECO:0000313" key="3">
    <source>
        <dbReference type="Proteomes" id="UP001054889"/>
    </source>
</evidence>
<reference evidence="2" key="1">
    <citation type="journal article" date="2018" name="DNA Res.">
        <title>Multiple hybrid de novo genome assembly of finger millet, an orphan allotetraploid crop.</title>
        <authorList>
            <person name="Hatakeyama M."/>
            <person name="Aluri S."/>
            <person name="Balachadran M.T."/>
            <person name="Sivarajan S.R."/>
            <person name="Patrignani A."/>
            <person name="Gruter S."/>
            <person name="Poveda L."/>
            <person name="Shimizu-Inatsugi R."/>
            <person name="Baeten J."/>
            <person name="Francoijs K.J."/>
            <person name="Nataraja K.N."/>
            <person name="Reddy Y.A.N."/>
            <person name="Phadnis S."/>
            <person name="Ravikumar R.L."/>
            <person name="Schlapbach R."/>
            <person name="Sreeman S.M."/>
            <person name="Shimizu K.K."/>
        </authorList>
    </citation>
    <scope>NUCLEOTIDE SEQUENCE</scope>
</reference>
<feature type="signal peptide" evidence="1">
    <location>
        <begin position="1"/>
        <end position="27"/>
    </location>
</feature>
<accession>A0AAV5C9X6</accession>
<feature type="chain" id="PRO_5043551399" evidence="1">
    <location>
        <begin position="28"/>
        <end position="233"/>
    </location>
</feature>
<dbReference type="EMBL" id="BQKI01000005">
    <property type="protein sequence ID" value="GJM95084.1"/>
    <property type="molecule type" value="Genomic_DNA"/>
</dbReference>
<name>A0AAV5C9X6_ELECO</name>
<comment type="caution">
    <text evidence="2">The sequence shown here is derived from an EMBL/GenBank/DDBJ whole genome shotgun (WGS) entry which is preliminary data.</text>
</comment>
<dbReference type="PANTHER" id="PTHR11863">
    <property type="entry name" value="STEROL DESATURASE"/>
    <property type="match status" value="1"/>
</dbReference>
<dbReference type="InterPro" id="IPR050307">
    <property type="entry name" value="Sterol_Desaturase_Related"/>
</dbReference>
<keyword evidence="3" id="KW-1185">Reference proteome</keyword>
<gene>
    <name evidence="2" type="primary">ga11782</name>
    <name evidence="2" type="ORF">PR202_ga11782</name>
</gene>
<sequence length="233" mass="25742">MASPATSTTRVLFAILLVAITAGVTGAANVLVVNNCPFMVWPVATPMELNALLKPGQTWKVWISVSRHQTARSKHRIVNKSLDFNQGRPDRADGAAVLMPRCRWRKVCRGGTPGDWWSLCCCTPAPWSSSTTASTAPCTTHCLYSRYHSHHHASIVTEPITSVIHPFAEELVYFVLFAIPLLTTVGTQTASVGNGNLIYIDFMNYLGHCNFELVPKCLFDVFPPLKYLMYTPS</sequence>
<reference evidence="2" key="2">
    <citation type="submission" date="2021-12" db="EMBL/GenBank/DDBJ databases">
        <title>Resequencing data analysis of finger millet.</title>
        <authorList>
            <person name="Hatakeyama M."/>
            <person name="Aluri S."/>
            <person name="Balachadran M.T."/>
            <person name="Sivarajan S.R."/>
            <person name="Poveda L."/>
            <person name="Shimizu-Inatsugi R."/>
            <person name="Schlapbach R."/>
            <person name="Sreeman S.M."/>
            <person name="Shimizu K.K."/>
        </authorList>
    </citation>
    <scope>NUCLEOTIDE SEQUENCE</scope>
</reference>
<proteinExistence type="predicted"/>
<dbReference type="Proteomes" id="UP001054889">
    <property type="component" value="Unassembled WGS sequence"/>
</dbReference>
<dbReference type="AlphaFoldDB" id="A0AAV5C9X6"/>
<evidence type="ECO:0000313" key="2">
    <source>
        <dbReference type="EMBL" id="GJM95084.1"/>
    </source>
</evidence>
<protein>
    <submittedName>
        <fullName evidence="2">Uncharacterized protein</fullName>
    </submittedName>
</protein>